<protein>
    <recommendedName>
        <fullName evidence="3">Peptidoglycan binding-like domain-containing protein</fullName>
    </recommendedName>
</protein>
<dbReference type="EMBL" id="JBBKZV010000001">
    <property type="protein sequence ID" value="MEJ8820900.1"/>
    <property type="molecule type" value="Genomic_DNA"/>
</dbReference>
<comment type="caution">
    <text evidence="1">The sequence shown here is derived from an EMBL/GenBank/DDBJ whole genome shotgun (WGS) entry which is preliminary data.</text>
</comment>
<dbReference type="RefSeq" id="WP_340361929.1">
    <property type="nucleotide sequence ID" value="NZ_JBBKZV010000001.1"/>
</dbReference>
<evidence type="ECO:0000313" key="2">
    <source>
        <dbReference type="Proteomes" id="UP001363010"/>
    </source>
</evidence>
<dbReference type="InterPro" id="IPR036365">
    <property type="entry name" value="PGBD-like_sf"/>
</dbReference>
<sequence length="301" mass="31999">MARNIVASVGLGGANLNADVATIQSMLDSVPAGSGGPAPALDTDGKCGPLTVAAIRKFQNTQFGSADGRVDVGQRTLERLQTFDKGPGAGPAPLPGGVQSPQIVTPPGFLPPMSDQPPNPPVNIPSGLSPLRQRILQIAMGEALPESAVTDLKTIRDGNETVRAGWKRLKQYFDEGVDGWTEQKWKDKATYDGVRIPGRRIPQPGTGGVSWCGIFATWCVRQAGVETKWRYGVGPSGLKLNFSRDCKPGDIAVMAKNVHHFIVASPTADSIITINGNSDNQSILVKPRPLSSVVYFYSVET</sequence>
<name>A0ABU8VSW3_9BURK</name>
<accession>A0ABU8VSW3</accession>
<evidence type="ECO:0000313" key="1">
    <source>
        <dbReference type="EMBL" id="MEJ8820900.1"/>
    </source>
</evidence>
<proteinExistence type="predicted"/>
<organism evidence="1 2">
    <name type="scientific">Variovorax humicola</name>
    <dbReference type="NCBI Taxonomy" id="1769758"/>
    <lineage>
        <taxon>Bacteria</taxon>
        <taxon>Pseudomonadati</taxon>
        <taxon>Pseudomonadota</taxon>
        <taxon>Betaproteobacteria</taxon>
        <taxon>Burkholderiales</taxon>
        <taxon>Comamonadaceae</taxon>
        <taxon>Variovorax</taxon>
    </lineage>
</organism>
<evidence type="ECO:0008006" key="3">
    <source>
        <dbReference type="Google" id="ProtNLM"/>
    </source>
</evidence>
<dbReference type="InterPro" id="IPR036366">
    <property type="entry name" value="PGBDSf"/>
</dbReference>
<dbReference type="Proteomes" id="UP001363010">
    <property type="component" value="Unassembled WGS sequence"/>
</dbReference>
<reference evidence="1 2" key="1">
    <citation type="submission" date="2024-03" db="EMBL/GenBank/DDBJ databases">
        <title>Novel species of the genus Variovorax.</title>
        <authorList>
            <person name="Liu Q."/>
            <person name="Xin Y.-H."/>
        </authorList>
    </citation>
    <scope>NUCLEOTIDE SEQUENCE [LARGE SCALE GENOMIC DNA]</scope>
    <source>
        <strain evidence="1 2">KACC 18501</strain>
    </source>
</reference>
<dbReference type="Gene3D" id="1.10.101.10">
    <property type="entry name" value="PGBD-like superfamily/PGBD"/>
    <property type="match status" value="1"/>
</dbReference>
<gene>
    <name evidence="1" type="ORF">WKW80_02470</name>
</gene>
<dbReference type="SUPFAM" id="SSF47090">
    <property type="entry name" value="PGBD-like"/>
    <property type="match status" value="1"/>
</dbReference>
<keyword evidence="2" id="KW-1185">Reference proteome</keyword>